<evidence type="ECO:0000313" key="9">
    <source>
        <dbReference type="EMBL" id="TLC99947.1"/>
    </source>
</evidence>
<keyword evidence="3 7" id="KW-0862">Zinc</keyword>
<evidence type="ECO:0000256" key="5">
    <source>
        <dbReference type="ARBA" id="ARBA00023125"/>
    </source>
</evidence>
<evidence type="ECO:0000256" key="8">
    <source>
        <dbReference type="PIRSR" id="PIRSR602481-2"/>
    </source>
</evidence>
<feature type="binding site" evidence="7">
    <location>
        <position position="124"/>
    </location>
    <ligand>
        <name>Zn(2+)</name>
        <dbReference type="ChEBI" id="CHEBI:29105"/>
    </ligand>
</feature>
<reference evidence="9 10" key="1">
    <citation type="journal article" date="2019" name="Anaerobe">
        <title>Detection of Robinsoniella peoriensis in multiple bone samples of a trauma patient.</title>
        <authorList>
            <person name="Schrottner P."/>
            <person name="Hartwich K."/>
            <person name="Bunk B."/>
            <person name="Schober I."/>
            <person name="Helbig S."/>
            <person name="Rudolph W.W."/>
            <person name="Gunzer F."/>
        </authorList>
    </citation>
    <scope>NUCLEOTIDE SEQUENCE [LARGE SCALE GENOMIC DNA]</scope>
    <source>
        <strain evidence="9 10">DSM 106044</strain>
    </source>
</reference>
<dbReference type="Gene3D" id="3.30.1490.190">
    <property type="match status" value="1"/>
</dbReference>
<dbReference type="RefSeq" id="WP_027292699.1">
    <property type="nucleotide sequence ID" value="NZ_CABMJZ010000046.1"/>
</dbReference>
<evidence type="ECO:0000256" key="7">
    <source>
        <dbReference type="PIRSR" id="PIRSR602481-1"/>
    </source>
</evidence>
<feature type="binding site" evidence="8">
    <location>
        <position position="113"/>
    </location>
    <ligand>
        <name>Fe cation</name>
        <dbReference type="ChEBI" id="CHEBI:24875"/>
    </ligand>
</feature>
<evidence type="ECO:0000313" key="10">
    <source>
        <dbReference type="Proteomes" id="UP000306509"/>
    </source>
</evidence>
<keyword evidence="6" id="KW-0804">Transcription</keyword>
<comment type="cofactor">
    <cofactor evidence="7">
        <name>Zn(2+)</name>
        <dbReference type="ChEBI" id="CHEBI:29105"/>
    </cofactor>
    <text evidence="7">Binds 1 zinc ion per subunit.</text>
</comment>
<comment type="similarity">
    <text evidence="1">Belongs to the Fur family.</text>
</comment>
<dbReference type="Proteomes" id="UP000306509">
    <property type="component" value="Unassembled WGS sequence"/>
</dbReference>
<comment type="caution">
    <text evidence="9">The sequence shown here is derived from an EMBL/GenBank/DDBJ whole genome shotgun (WGS) entry which is preliminary data.</text>
</comment>
<keyword evidence="5" id="KW-0238">DNA-binding</keyword>
<evidence type="ECO:0000256" key="6">
    <source>
        <dbReference type="ARBA" id="ARBA00023163"/>
    </source>
</evidence>
<dbReference type="STRING" id="180332.GCA_000797495_00968"/>
<dbReference type="Pfam" id="PF01475">
    <property type="entry name" value="FUR"/>
    <property type="match status" value="1"/>
</dbReference>
<feature type="binding site" evidence="8">
    <location>
        <position position="96"/>
    </location>
    <ligand>
        <name>Fe cation</name>
        <dbReference type="ChEBI" id="CHEBI:24875"/>
    </ligand>
</feature>
<dbReference type="InterPro" id="IPR036388">
    <property type="entry name" value="WH-like_DNA-bd_sf"/>
</dbReference>
<dbReference type="GO" id="GO:1900376">
    <property type="term" value="P:regulation of secondary metabolite biosynthetic process"/>
    <property type="evidence" value="ECO:0007669"/>
    <property type="project" value="TreeGrafter"/>
</dbReference>
<feature type="binding site" evidence="7">
    <location>
        <position position="84"/>
    </location>
    <ligand>
        <name>Zn(2+)</name>
        <dbReference type="ChEBI" id="CHEBI:29105"/>
    </ligand>
</feature>
<dbReference type="InterPro" id="IPR043135">
    <property type="entry name" value="Fur_C"/>
</dbReference>
<dbReference type="GO" id="GO:0045892">
    <property type="term" value="P:negative regulation of DNA-templated transcription"/>
    <property type="evidence" value="ECO:0007669"/>
    <property type="project" value="TreeGrafter"/>
</dbReference>
<dbReference type="EMBL" id="QGQD01000061">
    <property type="protein sequence ID" value="TLC99947.1"/>
    <property type="molecule type" value="Genomic_DNA"/>
</dbReference>
<dbReference type="SUPFAM" id="SSF46785">
    <property type="entry name" value="Winged helix' DNA-binding domain"/>
    <property type="match status" value="1"/>
</dbReference>
<comment type="cofactor">
    <cofactor evidence="8">
        <name>Mn(2+)</name>
        <dbReference type="ChEBI" id="CHEBI:29035"/>
    </cofactor>
    <cofactor evidence="8">
        <name>Fe(2+)</name>
        <dbReference type="ChEBI" id="CHEBI:29033"/>
    </cofactor>
    <text evidence="8">Binds 1 Mn(2+) or Fe(2+) ion per subunit.</text>
</comment>
<evidence type="ECO:0000256" key="4">
    <source>
        <dbReference type="ARBA" id="ARBA00023015"/>
    </source>
</evidence>
<dbReference type="CDD" id="cd07153">
    <property type="entry name" value="Fur_like"/>
    <property type="match status" value="1"/>
</dbReference>
<keyword evidence="8" id="KW-0408">Iron</keyword>
<proteinExistence type="inferred from homology"/>
<dbReference type="OrthoDB" id="8659436at2"/>
<dbReference type="InterPro" id="IPR002481">
    <property type="entry name" value="FUR"/>
</dbReference>
<dbReference type="PANTHER" id="PTHR33202:SF7">
    <property type="entry name" value="FERRIC UPTAKE REGULATION PROTEIN"/>
    <property type="match status" value="1"/>
</dbReference>
<evidence type="ECO:0000256" key="1">
    <source>
        <dbReference type="ARBA" id="ARBA00007957"/>
    </source>
</evidence>
<dbReference type="GO" id="GO:0008270">
    <property type="term" value="F:zinc ion binding"/>
    <property type="evidence" value="ECO:0007669"/>
    <property type="project" value="TreeGrafter"/>
</dbReference>
<accession>A0A4V6HRQ5</accession>
<keyword evidence="10" id="KW-1185">Reference proteome</keyword>
<gene>
    <name evidence="9" type="primary">perR_1</name>
    <name evidence="9" type="ORF">DSM106044_03249</name>
</gene>
<evidence type="ECO:0000256" key="2">
    <source>
        <dbReference type="ARBA" id="ARBA00022491"/>
    </source>
</evidence>
<sequence>MKQQRNTRQRELVLQIVRSHHDHPSADEIYLEAREKDDKISRGTVYRNLNLLTESGEILQVKVPSADRFDCRLDYHYHIICTKCGNITDLPLSYNEHLDTTVQEQTSYIVMRHRTVFDGICCDCQKSILNKD</sequence>
<dbReference type="InterPro" id="IPR036390">
    <property type="entry name" value="WH_DNA-bd_sf"/>
</dbReference>
<name>A0A4V6HRQ5_9FIRM</name>
<organism evidence="9 10">
    <name type="scientific">Robinsoniella peoriensis</name>
    <dbReference type="NCBI Taxonomy" id="180332"/>
    <lineage>
        <taxon>Bacteria</taxon>
        <taxon>Bacillati</taxon>
        <taxon>Bacillota</taxon>
        <taxon>Clostridia</taxon>
        <taxon>Lachnospirales</taxon>
        <taxon>Lachnospiraceae</taxon>
        <taxon>Robinsoniella</taxon>
    </lineage>
</organism>
<dbReference type="PANTHER" id="PTHR33202">
    <property type="entry name" value="ZINC UPTAKE REGULATION PROTEIN"/>
    <property type="match status" value="1"/>
</dbReference>
<keyword evidence="2" id="KW-0678">Repressor</keyword>
<keyword evidence="4" id="KW-0805">Transcription regulation</keyword>
<protein>
    <submittedName>
        <fullName evidence="9">Peroxide-responsive repressor PerR</fullName>
    </submittedName>
</protein>
<dbReference type="GO" id="GO:0000976">
    <property type="term" value="F:transcription cis-regulatory region binding"/>
    <property type="evidence" value="ECO:0007669"/>
    <property type="project" value="TreeGrafter"/>
</dbReference>
<dbReference type="Gene3D" id="1.10.10.10">
    <property type="entry name" value="Winged helix-like DNA-binding domain superfamily/Winged helix DNA-binding domain"/>
    <property type="match status" value="1"/>
</dbReference>
<feature type="binding site" evidence="7">
    <location>
        <position position="81"/>
    </location>
    <ligand>
        <name>Zn(2+)</name>
        <dbReference type="ChEBI" id="CHEBI:29105"/>
    </ligand>
</feature>
<dbReference type="GO" id="GO:0003700">
    <property type="term" value="F:DNA-binding transcription factor activity"/>
    <property type="evidence" value="ECO:0007669"/>
    <property type="project" value="InterPro"/>
</dbReference>
<evidence type="ECO:0000256" key="3">
    <source>
        <dbReference type="ARBA" id="ARBA00022833"/>
    </source>
</evidence>
<feature type="binding site" evidence="7">
    <location>
        <position position="121"/>
    </location>
    <ligand>
        <name>Zn(2+)</name>
        <dbReference type="ChEBI" id="CHEBI:29105"/>
    </ligand>
</feature>
<keyword evidence="7" id="KW-0479">Metal-binding</keyword>
<dbReference type="AlphaFoldDB" id="A0A4V6HRQ5"/>